<dbReference type="AlphaFoldDB" id="A0A1A8VUK9"/>
<name>A0A1A8VUK9_PLAOA</name>
<evidence type="ECO:0000313" key="5">
    <source>
        <dbReference type="Proteomes" id="UP000078560"/>
    </source>
</evidence>
<accession>A0A1A8VUK9</accession>
<dbReference type="Proteomes" id="UP000078546">
    <property type="component" value="Unassembled WGS sequence"/>
</dbReference>
<evidence type="ECO:0000313" key="3">
    <source>
        <dbReference type="EMBL" id="SBS92417.1"/>
    </source>
</evidence>
<protein>
    <submittedName>
        <fullName evidence="2">Uncharacterized protein</fullName>
    </submittedName>
</protein>
<reference evidence="4 5" key="2">
    <citation type="submission" date="2016-05" db="EMBL/GenBank/DDBJ databases">
        <authorList>
            <person name="Naeem Raeece"/>
        </authorList>
    </citation>
    <scope>NUCLEOTIDE SEQUENCE [LARGE SCALE GENOMIC DNA]</scope>
</reference>
<feature type="compositionally biased region" description="Basic residues" evidence="1">
    <location>
        <begin position="23"/>
        <end position="33"/>
    </location>
</feature>
<reference evidence="2" key="1">
    <citation type="submission" date="2016-05" db="EMBL/GenBank/DDBJ databases">
        <authorList>
            <person name="Lavstsen T."/>
            <person name="Jespersen J.S."/>
        </authorList>
    </citation>
    <scope>NUCLEOTIDE SEQUENCE [LARGE SCALE GENOMIC DNA]</scope>
</reference>
<evidence type="ECO:0000313" key="2">
    <source>
        <dbReference type="EMBL" id="SBS84241.1"/>
    </source>
</evidence>
<evidence type="ECO:0000313" key="4">
    <source>
        <dbReference type="Proteomes" id="UP000078546"/>
    </source>
</evidence>
<proteinExistence type="predicted"/>
<dbReference type="Proteomes" id="UP000078560">
    <property type="component" value="Unassembled WGS sequence"/>
</dbReference>
<dbReference type="EMBL" id="FLQU01000347">
    <property type="protein sequence ID" value="SBS84241.1"/>
    <property type="molecule type" value="Genomic_DNA"/>
</dbReference>
<evidence type="ECO:0000256" key="1">
    <source>
        <dbReference type="SAM" id="MobiDB-lite"/>
    </source>
</evidence>
<dbReference type="EMBL" id="FLQV01000431">
    <property type="protein sequence ID" value="SBS92417.1"/>
    <property type="molecule type" value="Genomic_DNA"/>
</dbReference>
<feature type="region of interest" description="Disordered" evidence="1">
    <location>
        <begin position="1"/>
        <end position="54"/>
    </location>
</feature>
<sequence length="117" mass="13291">MIEGKQSRTGSKKEKAAKWEKRQKGKSSKKGKAAKREKQQKGKSSKKGKAAKKENYITWKTQSSRTLVSKAVVSTFYGESFAKKVRRSDIDMAKVTPTFCAYMFIRVAYTEILHMGM</sequence>
<feature type="compositionally biased region" description="Basic residues" evidence="1">
    <location>
        <begin position="41"/>
        <end position="50"/>
    </location>
</feature>
<organism evidence="2 5">
    <name type="scientific">Plasmodium ovale curtisi</name>
    <dbReference type="NCBI Taxonomy" id="864141"/>
    <lineage>
        <taxon>Eukaryota</taxon>
        <taxon>Sar</taxon>
        <taxon>Alveolata</taxon>
        <taxon>Apicomplexa</taxon>
        <taxon>Aconoidasida</taxon>
        <taxon>Haemosporida</taxon>
        <taxon>Plasmodiidae</taxon>
        <taxon>Plasmodium</taxon>
        <taxon>Plasmodium (Plasmodium)</taxon>
    </lineage>
</organism>
<gene>
    <name evidence="3" type="ORF">POVCU1_022950</name>
    <name evidence="2" type="ORF">POVCU2_0025120</name>
</gene>
<feature type="compositionally biased region" description="Basic and acidic residues" evidence="1">
    <location>
        <begin position="11"/>
        <end position="22"/>
    </location>
</feature>